<keyword evidence="2" id="KW-1185">Reference proteome</keyword>
<organism evidence="1 2">
    <name type="scientific">Yersinia kristensenii</name>
    <dbReference type="NCBI Taxonomy" id="28152"/>
    <lineage>
        <taxon>Bacteria</taxon>
        <taxon>Pseudomonadati</taxon>
        <taxon>Pseudomonadota</taxon>
        <taxon>Gammaproteobacteria</taxon>
        <taxon>Enterobacterales</taxon>
        <taxon>Yersiniaceae</taxon>
        <taxon>Yersinia</taxon>
    </lineage>
</organism>
<dbReference type="Proteomes" id="UP000195840">
    <property type="component" value="Unassembled WGS sequence"/>
</dbReference>
<dbReference type="EMBL" id="NHOG01000014">
    <property type="protein sequence ID" value="OVZ79968.1"/>
    <property type="molecule type" value="Genomic_DNA"/>
</dbReference>
<accession>A0AB73Q2C1</accession>
<evidence type="ECO:0000313" key="2">
    <source>
        <dbReference type="Proteomes" id="UP000195840"/>
    </source>
</evidence>
<comment type="caution">
    <text evidence="1">The sequence shown here is derived from an EMBL/GenBank/DDBJ whole genome shotgun (WGS) entry which is preliminary data.</text>
</comment>
<dbReference type="RefSeq" id="WP_087795368.1">
    <property type="nucleotide sequence ID" value="NZ_CAWNET010000006.1"/>
</dbReference>
<evidence type="ECO:0000313" key="1">
    <source>
        <dbReference type="EMBL" id="OVZ79968.1"/>
    </source>
</evidence>
<name>A0AB73Q2C1_YERKR</name>
<proteinExistence type="predicted"/>
<sequence>MMTVTWKTVLIVLLVPLRVTTGYAGIITLHGDESGRVAIAQFLLSTHIGADSSKVGEVITDAIAYGSVDNIVSGQIIQGATNSAYQCEIVNGSYGHREVILKVKKLQEGFAGEAICVAEVKLQAKPQYPNTYANFYVYNTVTANKSAYGPSYATLIPYGKKVELPRPWSASSGWDDSYYFLRGGVNKWSATYNEQIQHLVSESNPYVPILTVTDDSSTWAFVAATTKDVDAGFTTAVRITKMDGTTCSWINAGEQCFMYVDKDKLRPGETKGQIVLNIRLP</sequence>
<dbReference type="AlphaFoldDB" id="A0AB73Q2C1"/>
<protein>
    <submittedName>
        <fullName evidence="1">Uncharacterized protein</fullName>
    </submittedName>
</protein>
<gene>
    <name evidence="1" type="ORF">CBW52_12470</name>
</gene>
<reference evidence="1 2" key="1">
    <citation type="submission" date="2017-05" db="EMBL/GenBank/DDBJ databases">
        <title>Whole genome sequencing of Yersinia kristensenii.</title>
        <authorList>
            <person name="Campioni F."/>
        </authorList>
    </citation>
    <scope>NUCLEOTIDE SEQUENCE [LARGE SCALE GENOMIC DNA]</scope>
    <source>
        <strain evidence="1 2">CFSAN060538</strain>
    </source>
</reference>